<dbReference type="InterPro" id="IPR006186">
    <property type="entry name" value="Ser/Thr-sp_prot-phosphatase"/>
</dbReference>
<dbReference type="Proteomes" id="UP000051530">
    <property type="component" value="Unassembled WGS sequence"/>
</dbReference>
<evidence type="ECO:0000256" key="2">
    <source>
        <dbReference type="ARBA" id="ARBA00013081"/>
    </source>
</evidence>
<evidence type="ECO:0000256" key="1">
    <source>
        <dbReference type="ARBA" id="ARBA00001936"/>
    </source>
</evidence>
<evidence type="ECO:0000256" key="8">
    <source>
        <dbReference type="ARBA" id="ARBA00048336"/>
    </source>
</evidence>
<evidence type="ECO:0000256" key="5">
    <source>
        <dbReference type="ARBA" id="ARBA00022912"/>
    </source>
</evidence>
<sequence>MLENKRKKANELFREKKYENAIGSYHDILQNLLKMKNMVDNRLTNTFKNVLQRKVLYNILQNIILETSLVSMNISTTFLELKDSEKAYHYILYGYLQFDQVYSKNCSNDLENKMKKLTISQSEALNKIRNHFYNRLCIIFLKTGKLYQFKSYFSKIKNVCKELQNILQNLENRSKLPYMRYNSDLPLKNHNLIDLPSRKELQIFLQNFLDITKSKSNIKSAQDQSRISRIRAAIKDEIRQIHEKDCESSHLDLLLQEIKNQELKSNEFREIPARTHDSFRIPYYDFIYGMFSPYFIEKSMNILNNMMVFQNNVNDIRNEKYYDEKITFHEYIEDFYSEENFDEKSPNNFLETHMSSVDSFKCNKFFTHFPMNDPVPFKEIEKLQNYLKIREIRQEPIIHLKQKSIEYKKEKGKKVFVFGDTHGNLLNTYLTISKISNNFSSCFQNIMLFNGDYVDRGGMSTEMVVFLTYLALFYNNSDCFDLFKKDSFESYLLYGTHFTFKVNQVILNRGNHEFKTVNSRYGLKDELKSKYLNFHNILYLKINNTFESLQICSKIFHVFTVHGGACPLLTSMYDKSSENNSKMKNNPEDETDHSKDENIPNILTWKQQLNNFNRKTSKFRSKFTKQNAIDTKLVKQLEILKANIENLDDEPDETEASSTSEPDEIVDQNDYLSYYERKREETKLERLENTFTLKKKLKKLYVQFYGFEKFKIKPTGNIKL</sequence>
<dbReference type="PANTHER" id="PTHR11668">
    <property type="entry name" value="SERINE/THREONINE PROTEIN PHOSPHATASE"/>
    <property type="match status" value="1"/>
</dbReference>
<reference evidence="11 12" key="1">
    <citation type="submission" date="2015-07" db="EMBL/GenBank/DDBJ databases">
        <title>The genome of Pseudoloma neurophilia, a relevant intracellular parasite of the zebrafish.</title>
        <authorList>
            <person name="Ndikumana S."/>
            <person name="Pelin A."/>
            <person name="Sanders J."/>
            <person name="Corradi N."/>
        </authorList>
    </citation>
    <scope>NUCLEOTIDE SEQUENCE [LARGE SCALE GENOMIC DNA]</scope>
    <source>
        <strain evidence="11 12">MK1</strain>
    </source>
</reference>
<dbReference type="EC" id="3.1.3.16" evidence="2"/>
<feature type="domain" description="Serine/threonine specific protein phosphatases" evidence="10">
    <location>
        <begin position="384"/>
        <end position="651"/>
    </location>
</feature>
<gene>
    <name evidence="11" type="ORF">M153_6280002870</name>
</gene>
<dbReference type="InterPro" id="IPR050341">
    <property type="entry name" value="PP1_catalytic_subunit"/>
</dbReference>
<feature type="non-terminal residue" evidence="11">
    <location>
        <position position="720"/>
    </location>
</feature>
<dbReference type="PANTHER" id="PTHR11668:SF300">
    <property type="entry name" value="SERINE_THREONINE-PROTEIN PHOSPHATASE"/>
    <property type="match status" value="1"/>
</dbReference>
<dbReference type="InterPro" id="IPR004843">
    <property type="entry name" value="Calcineurin-like_PHP"/>
</dbReference>
<evidence type="ECO:0000313" key="12">
    <source>
        <dbReference type="Proteomes" id="UP000051530"/>
    </source>
</evidence>
<keyword evidence="12" id="KW-1185">Reference proteome</keyword>
<feature type="region of interest" description="Disordered" evidence="9">
    <location>
        <begin position="576"/>
        <end position="599"/>
    </location>
</feature>
<evidence type="ECO:0000256" key="3">
    <source>
        <dbReference type="ARBA" id="ARBA00022723"/>
    </source>
</evidence>
<accession>A0A0R0LWH9</accession>
<dbReference type="InterPro" id="IPR029052">
    <property type="entry name" value="Metallo-depent_PP-like"/>
</dbReference>
<evidence type="ECO:0000313" key="11">
    <source>
        <dbReference type="EMBL" id="KRH93718.1"/>
    </source>
</evidence>
<dbReference type="GO" id="GO:0005737">
    <property type="term" value="C:cytoplasm"/>
    <property type="evidence" value="ECO:0007669"/>
    <property type="project" value="TreeGrafter"/>
</dbReference>
<comment type="cofactor">
    <cofactor evidence="1">
        <name>Mn(2+)</name>
        <dbReference type="ChEBI" id="CHEBI:29035"/>
    </cofactor>
</comment>
<dbReference type="OrthoDB" id="445564at2759"/>
<organism evidence="11 12">
    <name type="scientific">Pseudoloma neurophilia</name>
    <dbReference type="NCBI Taxonomy" id="146866"/>
    <lineage>
        <taxon>Eukaryota</taxon>
        <taxon>Fungi</taxon>
        <taxon>Fungi incertae sedis</taxon>
        <taxon>Microsporidia</taxon>
        <taxon>Pseudoloma</taxon>
    </lineage>
</organism>
<dbReference type="GO" id="GO:0046872">
    <property type="term" value="F:metal ion binding"/>
    <property type="evidence" value="ECO:0007669"/>
    <property type="project" value="UniProtKB-KW"/>
</dbReference>
<evidence type="ECO:0000256" key="6">
    <source>
        <dbReference type="ARBA" id="ARBA00023211"/>
    </source>
</evidence>
<feature type="region of interest" description="Disordered" evidence="9">
    <location>
        <begin position="646"/>
        <end position="667"/>
    </location>
</feature>
<name>A0A0R0LWH9_9MICR</name>
<keyword evidence="4" id="KW-0378">Hydrolase</keyword>
<dbReference type="SMART" id="SM00156">
    <property type="entry name" value="PP2Ac"/>
    <property type="match status" value="1"/>
</dbReference>
<keyword evidence="6" id="KW-0464">Manganese</keyword>
<protein>
    <recommendedName>
        <fullName evidence="2">protein-serine/threonine phosphatase</fullName>
        <ecNumber evidence="2">3.1.3.16</ecNumber>
    </recommendedName>
</protein>
<dbReference type="SUPFAM" id="SSF56300">
    <property type="entry name" value="Metallo-dependent phosphatases"/>
    <property type="match status" value="1"/>
</dbReference>
<dbReference type="GO" id="GO:0004722">
    <property type="term" value="F:protein serine/threonine phosphatase activity"/>
    <property type="evidence" value="ECO:0007669"/>
    <property type="project" value="UniProtKB-EC"/>
</dbReference>
<comment type="catalytic activity">
    <reaction evidence="8">
        <text>O-phospho-L-threonyl-[protein] + H2O = L-threonyl-[protein] + phosphate</text>
        <dbReference type="Rhea" id="RHEA:47004"/>
        <dbReference type="Rhea" id="RHEA-COMP:11060"/>
        <dbReference type="Rhea" id="RHEA-COMP:11605"/>
        <dbReference type="ChEBI" id="CHEBI:15377"/>
        <dbReference type="ChEBI" id="CHEBI:30013"/>
        <dbReference type="ChEBI" id="CHEBI:43474"/>
        <dbReference type="ChEBI" id="CHEBI:61977"/>
        <dbReference type="EC" id="3.1.3.16"/>
    </reaction>
</comment>
<comment type="caution">
    <text evidence="11">The sequence shown here is derived from an EMBL/GenBank/DDBJ whole genome shotgun (WGS) entry which is preliminary data.</text>
</comment>
<keyword evidence="5" id="KW-0904">Protein phosphatase</keyword>
<dbReference type="VEuPathDB" id="MicrosporidiaDB:M153_6280002870"/>
<comment type="catalytic activity">
    <reaction evidence="7">
        <text>O-phospho-L-seryl-[protein] + H2O = L-seryl-[protein] + phosphate</text>
        <dbReference type="Rhea" id="RHEA:20629"/>
        <dbReference type="Rhea" id="RHEA-COMP:9863"/>
        <dbReference type="Rhea" id="RHEA-COMP:11604"/>
        <dbReference type="ChEBI" id="CHEBI:15377"/>
        <dbReference type="ChEBI" id="CHEBI:29999"/>
        <dbReference type="ChEBI" id="CHEBI:43474"/>
        <dbReference type="ChEBI" id="CHEBI:83421"/>
        <dbReference type="EC" id="3.1.3.16"/>
    </reaction>
</comment>
<dbReference type="EMBL" id="LGUB01000239">
    <property type="protein sequence ID" value="KRH93718.1"/>
    <property type="molecule type" value="Genomic_DNA"/>
</dbReference>
<proteinExistence type="predicted"/>
<keyword evidence="3" id="KW-0479">Metal-binding</keyword>
<evidence type="ECO:0000256" key="7">
    <source>
        <dbReference type="ARBA" id="ARBA00047761"/>
    </source>
</evidence>
<dbReference type="Gene3D" id="3.60.21.10">
    <property type="match status" value="1"/>
</dbReference>
<evidence type="ECO:0000256" key="4">
    <source>
        <dbReference type="ARBA" id="ARBA00022801"/>
    </source>
</evidence>
<evidence type="ECO:0000259" key="10">
    <source>
        <dbReference type="SMART" id="SM00156"/>
    </source>
</evidence>
<dbReference type="GO" id="GO:0005634">
    <property type="term" value="C:nucleus"/>
    <property type="evidence" value="ECO:0007669"/>
    <property type="project" value="TreeGrafter"/>
</dbReference>
<evidence type="ECO:0000256" key="9">
    <source>
        <dbReference type="SAM" id="MobiDB-lite"/>
    </source>
</evidence>
<dbReference type="Pfam" id="PF00149">
    <property type="entry name" value="Metallophos"/>
    <property type="match status" value="1"/>
</dbReference>
<dbReference type="AlphaFoldDB" id="A0A0R0LWH9"/>